<dbReference type="GO" id="GO:0016853">
    <property type="term" value="F:isomerase activity"/>
    <property type="evidence" value="ECO:0007669"/>
    <property type="project" value="InterPro"/>
</dbReference>
<dbReference type="SUPFAM" id="SSF74650">
    <property type="entry name" value="Galactose mutarotase-like"/>
    <property type="match status" value="1"/>
</dbReference>
<dbReference type="Gene3D" id="2.70.98.10">
    <property type="match status" value="1"/>
</dbReference>
<dbReference type="RefSeq" id="WP_231945161.1">
    <property type="nucleotide sequence ID" value="NZ_LT629695.1"/>
</dbReference>
<dbReference type="InterPro" id="IPR037480">
    <property type="entry name" value="YihR-like"/>
</dbReference>
<keyword evidence="2" id="KW-1185">Reference proteome</keyword>
<name>A0A1G8BBI5_9MICO</name>
<gene>
    <name evidence="1" type="ORF">SAMN04489720_0860</name>
</gene>
<dbReference type="GO" id="GO:0005975">
    <property type="term" value="P:carbohydrate metabolic process"/>
    <property type="evidence" value="ECO:0007669"/>
    <property type="project" value="InterPro"/>
</dbReference>
<accession>A0A1G8BBI5</accession>
<evidence type="ECO:0000313" key="1">
    <source>
        <dbReference type="EMBL" id="SDH30579.1"/>
    </source>
</evidence>
<dbReference type="InterPro" id="IPR011013">
    <property type="entry name" value="Gal_mutarotase_sf_dom"/>
</dbReference>
<dbReference type="AlphaFoldDB" id="A0A1G8BBI5"/>
<dbReference type="InterPro" id="IPR014718">
    <property type="entry name" value="GH-type_carb-bd"/>
</dbReference>
<protein>
    <submittedName>
        <fullName evidence="1">Aldose 1-epimerase</fullName>
    </submittedName>
</protein>
<dbReference type="Pfam" id="PF01263">
    <property type="entry name" value="Aldose_epim"/>
    <property type="match status" value="1"/>
</dbReference>
<sequence length="313" mass="32860">MRPPSGQQLTISSTVGGVRLRATVTEVAAGLRELVLGDVDLVEPFREDASPAKGQGIVLAPWGGRVRDGRWTLDGAPQQLALTEPARGNASHGLLRYASYRVLEHGDASVLLQATIHPQPGFPFLLDTFVRYEVDESGLTVTHEAVNAGPTRAPWACGAHPYLALGATPASALTLTVPAASALLTDERLLPVRTVAVDDADAPAGADLRAGRRVSELDLDLGLADVAHVDGIAVSTLLDDAGRGVRLWQDEAFGYAVVFTPRDFPGVDGVHQAVAVEPMSAPADALNSGDGLVWLEPGETWTGRWGIAPVGLV</sequence>
<dbReference type="GO" id="GO:0030246">
    <property type="term" value="F:carbohydrate binding"/>
    <property type="evidence" value="ECO:0007669"/>
    <property type="project" value="InterPro"/>
</dbReference>
<dbReference type="STRING" id="399736.SAMN04489720_0860"/>
<organism evidence="1 2">
    <name type="scientific">Agrococcus jejuensis</name>
    <dbReference type="NCBI Taxonomy" id="399736"/>
    <lineage>
        <taxon>Bacteria</taxon>
        <taxon>Bacillati</taxon>
        <taxon>Actinomycetota</taxon>
        <taxon>Actinomycetes</taxon>
        <taxon>Micrococcales</taxon>
        <taxon>Microbacteriaceae</taxon>
        <taxon>Agrococcus</taxon>
    </lineage>
</organism>
<proteinExistence type="predicted"/>
<dbReference type="InterPro" id="IPR008183">
    <property type="entry name" value="Aldose_1/G6P_1-epimerase"/>
</dbReference>
<dbReference type="Proteomes" id="UP000198822">
    <property type="component" value="Chromosome I"/>
</dbReference>
<dbReference type="EMBL" id="LT629695">
    <property type="protein sequence ID" value="SDH30579.1"/>
    <property type="molecule type" value="Genomic_DNA"/>
</dbReference>
<dbReference type="CDD" id="cd09022">
    <property type="entry name" value="Aldose_epim_Ec_YihR"/>
    <property type="match status" value="1"/>
</dbReference>
<evidence type="ECO:0000313" key="2">
    <source>
        <dbReference type="Proteomes" id="UP000198822"/>
    </source>
</evidence>
<reference evidence="2" key="1">
    <citation type="submission" date="2016-10" db="EMBL/GenBank/DDBJ databases">
        <authorList>
            <person name="Varghese N."/>
            <person name="Submissions S."/>
        </authorList>
    </citation>
    <scope>NUCLEOTIDE SEQUENCE [LARGE SCALE GENOMIC DNA]</scope>
    <source>
        <strain evidence="2">DSM 22002</strain>
    </source>
</reference>